<evidence type="ECO:0000256" key="1">
    <source>
        <dbReference type="SAM" id="MobiDB-lite"/>
    </source>
</evidence>
<proteinExistence type="predicted"/>
<sequence length="217" mass="22945">MSARRLRPELLMTMTASCAGFAVRLDVFGRGSAESGRDPLQEGPGKKKPPAPQPTGSRSAIFRLATTTRGRAEMEERQEALFLRLSAPVARQQRLSTTEHEAFSRRCVAGATSARAAVFLVGFWAGRGAREEEGAGTGRVCAAGREGGEGWVGGVRALPEPFPLAEAAPAATDSRRGVACGHGCGGALSFIAHVRRGARSAAARRYPLSPMDWRAGK</sequence>
<dbReference type="Gramene" id="ONK58718">
    <property type="protein sequence ID" value="ONK58718"/>
    <property type="gene ID" value="A4U43_C09F15950"/>
</dbReference>
<dbReference type="Proteomes" id="UP000243459">
    <property type="component" value="Chromosome 9"/>
</dbReference>
<protein>
    <submittedName>
        <fullName evidence="2">Uncharacterized protein</fullName>
    </submittedName>
</protein>
<gene>
    <name evidence="2" type="ORF">A4U43_C09F15950</name>
</gene>
<dbReference type="AlphaFoldDB" id="A0A5P1E823"/>
<organism evidence="2 3">
    <name type="scientific">Asparagus officinalis</name>
    <name type="common">Garden asparagus</name>
    <dbReference type="NCBI Taxonomy" id="4686"/>
    <lineage>
        <taxon>Eukaryota</taxon>
        <taxon>Viridiplantae</taxon>
        <taxon>Streptophyta</taxon>
        <taxon>Embryophyta</taxon>
        <taxon>Tracheophyta</taxon>
        <taxon>Spermatophyta</taxon>
        <taxon>Magnoliopsida</taxon>
        <taxon>Liliopsida</taxon>
        <taxon>Asparagales</taxon>
        <taxon>Asparagaceae</taxon>
        <taxon>Asparagoideae</taxon>
        <taxon>Asparagus</taxon>
    </lineage>
</organism>
<accession>A0A5P1E823</accession>
<evidence type="ECO:0000313" key="3">
    <source>
        <dbReference type="Proteomes" id="UP000243459"/>
    </source>
</evidence>
<name>A0A5P1E823_ASPOF</name>
<evidence type="ECO:0000313" key="2">
    <source>
        <dbReference type="EMBL" id="ONK58718.1"/>
    </source>
</evidence>
<feature type="region of interest" description="Disordered" evidence="1">
    <location>
        <begin position="32"/>
        <end position="59"/>
    </location>
</feature>
<reference evidence="3" key="1">
    <citation type="journal article" date="2017" name="Nat. Commun.">
        <title>The asparagus genome sheds light on the origin and evolution of a young Y chromosome.</title>
        <authorList>
            <person name="Harkess A."/>
            <person name="Zhou J."/>
            <person name="Xu C."/>
            <person name="Bowers J.E."/>
            <person name="Van der Hulst R."/>
            <person name="Ayyampalayam S."/>
            <person name="Mercati F."/>
            <person name="Riccardi P."/>
            <person name="McKain M.R."/>
            <person name="Kakrana A."/>
            <person name="Tang H."/>
            <person name="Ray J."/>
            <person name="Groenendijk J."/>
            <person name="Arikit S."/>
            <person name="Mathioni S.M."/>
            <person name="Nakano M."/>
            <person name="Shan H."/>
            <person name="Telgmann-Rauber A."/>
            <person name="Kanno A."/>
            <person name="Yue Z."/>
            <person name="Chen H."/>
            <person name="Li W."/>
            <person name="Chen Y."/>
            <person name="Xu X."/>
            <person name="Zhang Y."/>
            <person name="Luo S."/>
            <person name="Chen H."/>
            <person name="Gao J."/>
            <person name="Mao Z."/>
            <person name="Pires J.C."/>
            <person name="Luo M."/>
            <person name="Kudrna D."/>
            <person name="Wing R.A."/>
            <person name="Meyers B.C."/>
            <person name="Yi K."/>
            <person name="Kong H."/>
            <person name="Lavrijsen P."/>
            <person name="Sunseri F."/>
            <person name="Falavigna A."/>
            <person name="Ye Y."/>
            <person name="Leebens-Mack J.H."/>
            <person name="Chen G."/>
        </authorList>
    </citation>
    <scope>NUCLEOTIDE SEQUENCE [LARGE SCALE GENOMIC DNA]</scope>
    <source>
        <strain evidence="3">cv. DH0086</strain>
    </source>
</reference>
<keyword evidence="3" id="KW-1185">Reference proteome</keyword>
<dbReference type="EMBL" id="CM007389">
    <property type="protein sequence ID" value="ONK58718.1"/>
    <property type="molecule type" value="Genomic_DNA"/>
</dbReference>